<protein>
    <recommendedName>
        <fullName evidence="1">DUF7988 domain-containing protein</fullName>
    </recommendedName>
</protein>
<dbReference type="RefSeq" id="WP_227261521.1">
    <property type="nucleotide sequence ID" value="NZ_BAAADU010000002.1"/>
</dbReference>
<dbReference type="GeneID" id="68572107"/>
<comment type="caution">
    <text evidence="2">The sequence shown here is derived from an EMBL/GenBank/DDBJ whole genome shotgun (WGS) entry which is preliminary data.</text>
</comment>
<gene>
    <name evidence="2" type="ORF">GCM10009019_07720</name>
</gene>
<organism evidence="2 3">
    <name type="scientific">Salarchaeum japonicum</name>
    <dbReference type="NCBI Taxonomy" id="555573"/>
    <lineage>
        <taxon>Archaea</taxon>
        <taxon>Methanobacteriati</taxon>
        <taxon>Methanobacteriota</taxon>
        <taxon>Stenosarchaea group</taxon>
        <taxon>Halobacteria</taxon>
        <taxon>Halobacteriales</taxon>
        <taxon>Halobacteriaceae</taxon>
    </lineage>
</organism>
<dbReference type="Proteomes" id="UP001500194">
    <property type="component" value="Unassembled WGS sequence"/>
</dbReference>
<dbReference type="InterPro" id="IPR058294">
    <property type="entry name" value="DUF7988"/>
</dbReference>
<reference evidence="2 3" key="1">
    <citation type="journal article" date="2019" name="Int. J. Syst. Evol. Microbiol.">
        <title>The Global Catalogue of Microorganisms (GCM) 10K type strain sequencing project: providing services to taxonomists for standard genome sequencing and annotation.</title>
        <authorList>
            <consortium name="The Broad Institute Genomics Platform"/>
            <consortium name="The Broad Institute Genome Sequencing Center for Infectious Disease"/>
            <person name="Wu L."/>
            <person name="Ma J."/>
        </authorList>
    </citation>
    <scope>NUCLEOTIDE SEQUENCE [LARGE SCALE GENOMIC DNA]</scope>
    <source>
        <strain evidence="2 3">JCM 16327</strain>
    </source>
</reference>
<dbReference type="EMBL" id="BAAADU010000002">
    <property type="protein sequence ID" value="GAA0647717.1"/>
    <property type="molecule type" value="Genomic_DNA"/>
</dbReference>
<evidence type="ECO:0000313" key="3">
    <source>
        <dbReference type="Proteomes" id="UP001500194"/>
    </source>
</evidence>
<keyword evidence="3" id="KW-1185">Reference proteome</keyword>
<name>A0AAV3T019_9EURY</name>
<evidence type="ECO:0000313" key="2">
    <source>
        <dbReference type="EMBL" id="GAA0647717.1"/>
    </source>
</evidence>
<dbReference type="AlphaFoldDB" id="A0AAV3T019"/>
<sequence length="133" mass="14022">MPALDTDAARDAVRERDALLDAIGECADAVAATWDADAVADSDRLTPVLRRALDDAGVLDALPAVLQEAVDAAGGSLDAPPVAAPPYVVVTSRGPLLRATLDDTRLLVYIDCFTLTENTYRRRDGVTVTVETA</sequence>
<evidence type="ECO:0000259" key="1">
    <source>
        <dbReference type="Pfam" id="PF25950"/>
    </source>
</evidence>
<accession>A0AAV3T019</accession>
<feature type="domain" description="DUF7988" evidence="1">
    <location>
        <begin position="9"/>
        <end position="132"/>
    </location>
</feature>
<dbReference type="Pfam" id="PF25950">
    <property type="entry name" value="DUF7988"/>
    <property type="match status" value="1"/>
</dbReference>
<proteinExistence type="predicted"/>